<feature type="domain" description="PucR C-terminal helix-turn-helix" evidence="1">
    <location>
        <begin position="233"/>
        <end position="288"/>
    </location>
</feature>
<dbReference type="InterPro" id="IPR051448">
    <property type="entry name" value="CdaR-like_regulators"/>
</dbReference>
<keyword evidence="3" id="KW-1185">Reference proteome</keyword>
<dbReference type="Pfam" id="PF13556">
    <property type="entry name" value="HTH_30"/>
    <property type="match status" value="1"/>
</dbReference>
<gene>
    <name evidence="2" type="ORF">SAMN02982927_02031</name>
</gene>
<accession>A0A1I2SSQ1</accession>
<proteinExistence type="predicted"/>
<sequence length="301" mass="35428">MRLDQLKSVYGDALIDDPSKVTNPGAYDWFKTKDGTIFGVRNDHLSTNERRLLDLSFIPYAPKSLNRTKKQLLWARLTFNDTPPENTVQLPQSVNLIYFILKKFSNQHRDLESAIHSFFHNAYLTTIWKSSEEGIIVLKKEQDCSGELINLIMSDFYCDLFMLHVHEIAVSSLSRMYADHFSLLNKAQLLYPDQHDFQLIHLLPLMLLDAAQRQKNFDLTKWMTKFSELPHDLIKSVEIFFYHNFNLSTAANELYIHRNSLQYRLDRFYQITGLDPKKFKDALIISLLLDNQRYEQRIKDQ</sequence>
<organism evidence="2 3">
    <name type="scientific">Sporolactobacillus nakayamae</name>
    <dbReference type="NCBI Taxonomy" id="269670"/>
    <lineage>
        <taxon>Bacteria</taxon>
        <taxon>Bacillati</taxon>
        <taxon>Bacillota</taxon>
        <taxon>Bacilli</taxon>
        <taxon>Bacillales</taxon>
        <taxon>Sporolactobacillaceae</taxon>
        <taxon>Sporolactobacillus</taxon>
    </lineage>
</organism>
<dbReference type="InterPro" id="IPR042070">
    <property type="entry name" value="PucR_C-HTH_sf"/>
</dbReference>
<evidence type="ECO:0000259" key="1">
    <source>
        <dbReference type="Pfam" id="PF13556"/>
    </source>
</evidence>
<name>A0A1I2SSQ1_9BACL</name>
<dbReference type="EMBL" id="FOOY01000013">
    <property type="protein sequence ID" value="SFG55583.1"/>
    <property type="molecule type" value="Genomic_DNA"/>
</dbReference>
<dbReference type="PANTHER" id="PTHR33744:SF15">
    <property type="entry name" value="CARBOHYDRATE DIACID REGULATOR"/>
    <property type="match status" value="1"/>
</dbReference>
<dbReference type="InterPro" id="IPR025736">
    <property type="entry name" value="PucR_C-HTH_dom"/>
</dbReference>
<evidence type="ECO:0000313" key="3">
    <source>
        <dbReference type="Proteomes" id="UP000198752"/>
    </source>
</evidence>
<dbReference type="OrthoDB" id="9792148at2"/>
<dbReference type="AlphaFoldDB" id="A0A1I2SSQ1"/>
<dbReference type="Proteomes" id="UP000198752">
    <property type="component" value="Unassembled WGS sequence"/>
</dbReference>
<reference evidence="3" key="1">
    <citation type="submission" date="2016-10" db="EMBL/GenBank/DDBJ databases">
        <authorList>
            <person name="Varghese N."/>
            <person name="Submissions S."/>
        </authorList>
    </citation>
    <scope>NUCLEOTIDE SEQUENCE [LARGE SCALE GENOMIC DNA]</scope>
    <source>
        <strain evidence="3">ATCC 700379</strain>
    </source>
</reference>
<dbReference type="PANTHER" id="PTHR33744">
    <property type="entry name" value="CARBOHYDRATE DIACID REGULATOR"/>
    <property type="match status" value="1"/>
</dbReference>
<protein>
    <submittedName>
        <fullName evidence="2">PucR C-terminal helix-turn-helix domain-containing protein</fullName>
    </submittedName>
</protein>
<evidence type="ECO:0000313" key="2">
    <source>
        <dbReference type="EMBL" id="SFG55583.1"/>
    </source>
</evidence>
<dbReference type="RefSeq" id="WP_093672592.1">
    <property type="nucleotide sequence ID" value="NZ_FOOY01000013.1"/>
</dbReference>
<dbReference type="Gene3D" id="1.10.10.2840">
    <property type="entry name" value="PucR C-terminal helix-turn-helix domain"/>
    <property type="match status" value="1"/>
</dbReference>